<organism evidence="1 2">
    <name type="scientific">Stenotrophomonas nitritireducens</name>
    <dbReference type="NCBI Taxonomy" id="83617"/>
    <lineage>
        <taxon>Bacteria</taxon>
        <taxon>Pseudomonadati</taxon>
        <taxon>Pseudomonadota</taxon>
        <taxon>Gammaproteobacteria</taxon>
        <taxon>Lysobacterales</taxon>
        <taxon>Lysobacteraceae</taxon>
        <taxon>Stenotrophomonas</taxon>
    </lineage>
</organism>
<comment type="caution">
    <text evidence="1">The sequence shown here is derived from an EMBL/GenBank/DDBJ whole genome shotgun (WGS) entry which is preliminary data.</text>
</comment>
<evidence type="ECO:0000313" key="2">
    <source>
        <dbReference type="Proteomes" id="UP000050902"/>
    </source>
</evidence>
<accession>A0ABR5NKK1</accession>
<dbReference type="Proteomes" id="UP000050902">
    <property type="component" value="Unassembled WGS sequence"/>
</dbReference>
<gene>
    <name evidence="1" type="ORF">ABB22_08165</name>
</gene>
<proteinExistence type="predicted"/>
<name>A0ABR5NKK1_9GAMM</name>
<reference evidence="1 2" key="1">
    <citation type="submission" date="2015-05" db="EMBL/GenBank/DDBJ databases">
        <title>Genome sequencing and analysis of members of genus Stenotrophomonas.</title>
        <authorList>
            <person name="Patil P.P."/>
            <person name="Midha S."/>
            <person name="Patil P.B."/>
        </authorList>
    </citation>
    <scope>NUCLEOTIDE SEQUENCE [LARGE SCALE GENOMIC DNA]</scope>
    <source>
        <strain evidence="1 2">DSM 12575</strain>
    </source>
</reference>
<dbReference type="EMBL" id="LDJG01000011">
    <property type="protein sequence ID" value="KRG57757.1"/>
    <property type="molecule type" value="Genomic_DNA"/>
</dbReference>
<keyword evidence="2" id="KW-1185">Reference proteome</keyword>
<sequence length="63" mass="7188">MSFRQFPATDSNGESHIIIEFIPEQGNKGAGDTAPRYELDDGRHLQRNAREFTTLDGQLRLRI</sequence>
<dbReference type="RefSeq" id="WP_055765416.1">
    <property type="nucleotide sequence ID" value="NZ_LDJG01000011.1"/>
</dbReference>
<evidence type="ECO:0000313" key="1">
    <source>
        <dbReference type="EMBL" id="KRG57757.1"/>
    </source>
</evidence>
<protein>
    <submittedName>
        <fullName evidence="1">Uncharacterized protein</fullName>
    </submittedName>
</protein>